<keyword evidence="1" id="KW-0732">Signal</keyword>
<dbReference type="PANTHER" id="PTHR41247:SF1">
    <property type="entry name" value="HTH-TYPE TRANSCRIPTIONAL REPRESSOR YCNK"/>
    <property type="match status" value="1"/>
</dbReference>
<keyword evidence="3" id="KW-1185">Reference proteome</keyword>
<comment type="caution">
    <text evidence="2">The sequence shown here is derived from an EMBL/GenBank/DDBJ whole genome shotgun (WGS) entry which is preliminary data.</text>
</comment>
<evidence type="ECO:0000256" key="1">
    <source>
        <dbReference type="SAM" id="SignalP"/>
    </source>
</evidence>
<proteinExistence type="predicted"/>
<accession>A0A8J7M3C8</accession>
<protein>
    <submittedName>
        <fullName evidence="2">Nitrous oxide reductase accessory protein NosL</fullName>
    </submittedName>
</protein>
<evidence type="ECO:0000313" key="2">
    <source>
        <dbReference type="EMBL" id="MBJ6727999.1"/>
    </source>
</evidence>
<dbReference type="EMBL" id="JAEMHM010000036">
    <property type="protein sequence ID" value="MBJ6727999.1"/>
    <property type="molecule type" value="Genomic_DNA"/>
</dbReference>
<organism evidence="2 3">
    <name type="scientific">Geomesophilobacter sediminis</name>
    <dbReference type="NCBI Taxonomy" id="2798584"/>
    <lineage>
        <taxon>Bacteria</taxon>
        <taxon>Pseudomonadati</taxon>
        <taxon>Thermodesulfobacteriota</taxon>
        <taxon>Desulfuromonadia</taxon>
        <taxon>Geobacterales</taxon>
        <taxon>Geobacteraceae</taxon>
        <taxon>Geomesophilobacter</taxon>
    </lineage>
</organism>
<sequence>MNKYLVSLCSMLIAGGLLFTAAAGAGELKPRQPGPKDKCGVCGMFVAKYRNFAAQIQFRDGSVVFFDGPKDFFTYYRALSSFNPRKSQKDVSSLIVTDYYEVAPIDASRAWYVIGSDINGPMGQELVPFRDQRAAKEFARDHKGKRVLRFQEVTPALLREIH</sequence>
<dbReference type="InterPro" id="IPR008719">
    <property type="entry name" value="N2O_reductase_NosL"/>
</dbReference>
<feature type="signal peptide" evidence="1">
    <location>
        <begin position="1"/>
        <end position="25"/>
    </location>
</feature>
<dbReference type="RefSeq" id="WP_199387138.1">
    <property type="nucleotide sequence ID" value="NZ_JAEMHM010000036.1"/>
</dbReference>
<name>A0A8J7M3C8_9BACT</name>
<dbReference type="Pfam" id="PF05573">
    <property type="entry name" value="NosL"/>
    <property type="match status" value="1"/>
</dbReference>
<dbReference type="PANTHER" id="PTHR41247">
    <property type="entry name" value="HTH-TYPE TRANSCRIPTIONAL REPRESSOR YCNK"/>
    <property type="match status" value="1"/>
</dbReference>
<gene>
    <name evidence="2" type="ORF">JFN93_25100</name>
</gene>
<dbReference type="AlphaFoldDB" id="A0A8J7M3C8"/>
<evidence type="ECO:0000313" key="3">
    <source>
        <dbReference type="Proteomes" id="UP000636888"/>
    </source>
</evidence>
<reference evidence="2" key="1">
    <citation type="submission" date="2020-12" db="EMBL/GenBank/DDBJ databases">
        <title>Geomonas sp. Red875, isolated from river sediment.</title>
        <authorList>
            <person name="Xu Z."/>
            <person name="Zhang Z."/>
            <person name="Masuda Y."/>
            <person name="Itoh H."/>
            <person name="Senoo K."/>
        </authorList>
    </citation>
    <scope>NUCLEOTIDE SEQUENCE</scope>
    <source>
        <strain evidence="2">Red875</strain>
    </source>
</reference>
<dbReference type="Proteomes" id="UP000636888">
    <property type="component" value="Unassembled WGS sequence"/>
</dbReference>
<dbReference type="SUPFAM" id="SSF160387">
    <property type="entry name" value="NosL/MerB-like"/>
    <property type="match status" value="1"/>
</dbReference>
<dbReference type="Gene3D" id="3.30.70.2050">
    <property type="match status" value="1"/>
</dbReference>
<feature type="chain" id="PRO_5035206811" evidence="1">
    <location>
        <begin position="26"/>
        <end position="162"/>
    </location>
</feature>